<evidence type="ECO:0000313" key="7">
    <source>
        <dbReference type="Proteomes" id="UP000247409"/>
    </source>
</evidence>
<evidence type="ECO:0000256" key="4">
    <source>
        <dbReference type="SAM" id="MobiDB-lite"/>
    </source>
</evidence>
<dbReference type="Gene3D" id="1.20.920.10">
    <property type="entry name" value="Bromodomain-like"/>
    <property type="match status" value="1"/>
</dbReference>
<feature type="compositionally biased region" description="Low complexity" evidence="4">
    <location>
        <begin position="661"/>
        <end position="671"/>
    </location>
</feature>
<feature type="compositionally biased region" description="Basic and acidic residues" evidence="4">
    <location>
        <begin position="464"/>
        <end position="480"/>
    </location>
</feature>
<dbReference type="Pfam" id="PF00439">
    <property type="entry name" value="Bromodomain"/>
    <property type="match status" value="1"/>
</dbReference>
<dbReference type="STRING" id="448386.A0A2V3IJ46"/>
<keyword evidence="3" id="KW-0175">Coiled coil</keyword>
<feature type="compositionally biased region" description="Basic and acidic residues" evidence="4">
    <location>
        <begin position="638"/>
        <end position="652"/>
    </location>
</feature>
<protein>
    <submittedName>
        <fullName evidence="6">Protein lin-49</fullName>
    </submittedName>
</protein>
<sequence>MVDSGDVRLQLDDLEAEEALIMRELREMDAKQEAKEAANNRRADQIREDPEAALAALLLECEKEVRDAKGYIADQGPPLKIVRLKHGETGPRSATYLSRPRNTGVDFTVPVTLKAYTDLIKNPIFLNQIRDKIKSRKYRSVDDYLGDMRLLVRNTAQFNKGPDLAWVVQHAKFLLEAAEDAIQARRHAIHQVEQALQQQAPAKPSKSQQGALAAVGKRKRAQPSEKANGDIAAVPAVGSAIEIYWHPYRKWYLAYITDRGEGATVHVRYQEDNSEQWVDLNHERWRMRNSRSAASRAKRAPEPASKRRKSGGSVAVQQSEATLTAGPSITPEDLDSIKIDLFAKFEDLRDSINDNLRQHLDRVDRAVARSDALTRILVQLGDTQASVETAVTTLFDKFEKLERKFEVLLQSHARSNVQQEVEEEEKEKDKGRVLDDEDQKEKEGRGEGKDSGNKERLSGNTSDQGKDMSLGKKERRREEIQANEAPTMEKPSDKEVAVPSPIQISDDDQAKDCEKPSPMKDNASHDHQGNSIKEDDSKTSHEKSTEKDKAHDKYTEKDKAHDKYTEKDKAHDKYTEKDKAHDKSVNVDRTNESENGSAMDIDELPPSSEIPSVPRPKGEKSPVTGAGRKQVSADIDEKEVPSGLEKKKDEQQAKQGDSSEDGSSSGSSSGSDDSDASDSDGGKAQGFEKKPNKTAAKEPRKSKPSRFSNRVDIEGMENQREESQPDVLEQPSSQKVNENGAAEHNGEKKEELESSPVMSKEDKKDITLTTKPSPDAPKENVISNPAGS</sequence>
<accession>A0A2V3IJ46</accession>
<keyword evidence="7" id="KW-1185">Reference proteome</keyword>
<organism evidence="6 7">
    <name type="scientific">Gracilariopsis chorda</name>
    <dbReference type="NCBI Taxonomy" id="448386"/>
    <lineage>
        <taxon>Eukaryota</taxon>
        <taxon>Rhodophyta</taxon>
        <taxon>Florideophyceae</taxon>
        <taxon>Rhodymeniophycidae</taxon>
        <taxon>Gracilariales</taxon>
        <taxon>Gracilariaceae</taxon>
        <taxon>Gracilariopsis</taxon>
    </lineage>
</organism>
<dbReference type="PRINTS" id="PR00503">
    <property type="entry name" value="BROMODOMAIN"/>
</dbReference>
<dbReference type="InterPro" id="IPR036427">
    <property type="entry name" value="Bromodomain-like_sf"/>
</dbReference>
<evidence type="ECO:0000256" key="3">
    <source>
        <dbReference type="SAM" id="Coils"/>
    </source>
</evidence>
<evidence type="ECO:0000313" key="6">
    <source>
        <dbReference type="EMBL" id="PXF42092.1"/>
    </source>
</evidence>
<dbReference type="PROSITE" id="PS50014">
    <property type="entry name" value="BROMODOMAIN_2"/>
    <property type="match status" value="1"/>
</dbReference>
<feature type="region of interest" description="Disordered" evidence="4">
    <location>
        <begin position="194"/>
        <end position="228"/>
    </location>
</feature>
<name>A0A2V3IJ46_9FLOR</name>
<feature type="compositionally biased region" description="Basic and acidic residues" evidence="4">
    <location>
        <begin position="508"/>
        <end position="592"/>
    </location>
</feature>
<feature type="compositionally biased region" description="Polar residues" evidence="4">
    <location>
        <begin position="315"/>
        <end position="327"/>
    </location>
</feature>
<reference evidence="6 7" key="1">
    <citation type="journal article" date="2018" name="Mol. Biol. Evol.">
        <title>Analysis of the draft genome of the red seaweed Gracilariopsis chorda provides insights into genome size evolution in Rhodophyta.</title>
        <authorList>
            <person name="Lee J."/>
            <person name="Yang E.C."/>
            <person name="Graf L."/>
            <person name="Yang J.H."/>
            <person name="Qiu H."/>
            <person name="Zel Zion U."/>
            <person name="Chan C.X."/>
            <person name="Stephens T.G."/>
            <person name="Weber A.P.M."/>
            <person name="Boo G.H."/>
            <person name="Boo S.M."/>
            <person name="Kim K.M."/>
            <person name="Shin Y."/>
            <person name="Jung M."/>
            <person name="Lee S.J."/>
            <person name="Yim H.S."/>
            <person name="Lee J.H."/>
            <person name="Bhattacharya D."/>
            <person name="Yoon H.S."/>
        </authorList>
    </citation>
    <scope>NUCLEOTIDE SEQUENCE [LARGE SCALE GENOMIC DNA]</scope>
    <source>
        <strain evidence="6 7">SKKU-2015</strain>
        <tissue evidence="6">Whole body</tissue>
    </source>
</reference>
<dbReference type="AlphaFoldDB" id="A0A2V3IJ46"/>
<feature type="region of interest" description="Disordered" evidence="4">
    <location>
        <begin position="288"/>
        <end position="329"/>
    </location>
</feature>
<evidence type="ECO:0000256" key="2">
    <source>
        <dbReference type="PROSITE-ProRule" id="PRU00035"/>
    </source>
</evidence>
<feature type="coiled-coil region" evidence="3">
    <location>
        <begin position="11"/>
        <end position="48"/>
    </location>
</feature>
<dbReference type="Proteomes" id="UP000247409">
    <property type="component" value="Unassembled WGS sequence"/>
</dbReference>
<comment type="caution">
    <text evidence="6">The sequence shown here is derived from an EMBL/GenBank/DDBJ whole genome shotgun (WGS) entry which is preliminary data.</text>
</comment>
<dbReference type="SMART" id="SM00297">
    <property type="entry name" value="BROMO"/>
    <property type="match status" value="1"/>
</dbReference>
<feature type="region of interest" description="Disordered" evidence="4">
    <location>
        <begin position="414"/>
        <end position="788"/>
    </location>
</feature>
<feature type="domain" description="Bromo" evidence="5">
    <location>
        <begin position="93"/>
        <end position="166"/>
    </location>
</feature>
<gene>
    <name evidence="6" type="ORF">BWQ96_08198</name>
</gene>
<dbReference type="CDD" id="cd04369">
    <property type="entry name" value="Bromodomain"/>
    <property type="match status" value="1"/>
</dbReference>
<dbReference type="SUPFAM" id="SSF47370">
    <property type="entry name" value="Bromodomain"/>
    <property type="match status" value="1"/>
</dbReference>
<feature type="compositionally biased region" description="Basic and acidic residues" evidence="4">
    <location>
        <begin position="709"/>
        <end position="723"/>
    </location>
</feature>
<proteinExistence type="predicted"/>
<feature type="compositionally biased region" description="Basic and acidic residues" evidence="4">
    <location>
        <begin position="427"/>
        <end position="457"/>
    </location>
</feature>
<dbReference type="EMBL" id="NBIV01000177">
    <property type="protein sequence ID" value="PXF42092.1"/>
    <property type="molecule type" value="Genomic_DNA"/>
</dbReference>
<dbReference type="OrthoDB" id="6017at2759"/>
<feature type="compositionally biased region" description="Basic and acidic residues" evidence="4">
    <location>
        <begin position="686"/>
        <end position="701"/>
    </location>
</feature>
<keyword evidence="1 2" id="KW-0103">Bromodomain</keyword>
<evidence type="ECO:0000259" key="5">
    <source>
        <dbReference type="PROSITE" id="PS50014"/>
    </source>
</evidence>
<feature type="compositionally biased region" description="Polar residues" evidence="4">
    <location>
        <begin position="194"/>
        <end position="210"/>
    </location>
</feature>
<evidence type="ECO:0000256" key="1">
    <source>
        <dbReference type="ARBA" id="ARBA00023117"/>
    </source>
</evidence>
<dbReference type="InterPro" id="IPR001487">
    <property type="entry name" value="Bromodomain"/>
</dbReference>